<organism evidence="3">
    <name type="scientific">Setaria italica</name>
    <name type="common">Foxtail millet</name>
    <name type="synonym">Panicum italicum</name>
    <dbReference type="NCBI Taxonomy" id="4555"/>
    <lineage>
        <taxon>Eukaryota</taxon>
        <taxon>Viridiplantae</taxon>
        <taxon>Streptophyta</taxon>
        <taxon>Embryophyta</taxon>
        <taxon>Tracheophyta</taxon>
        <taxon>Spermatophyta</taxon>
        <taxon>Magnoliopsida</taxon>
        <taxon>Liliopsida</taxon>
        <taxon>Poales</taxon>
        <taxon>Poaceae</taxon>
        <taxon>PACMAD clade</taxon>
        <taxon>Panicoideae</taxon>
        <taxon>Panicodae</taxon>
        <taxon>Paniceae</taxon>
        <taxon>Cenchrinae</taxon>
        <taxon>Setaria</taxon>
    </lineage>
</organism>
<dbReference type="HOGENOM" id="CLU_1868690_0_0_1"/>
<evidence type="ECO:0000313" key="3">
    <source>
        <dbReference type="EMBL" id="RCV21530.1"/>
    </source>
</evidence>
<evidence type="ECO:0000256" key="1">
    <source>
        <dbReference type="SAM" id="MobiDB-lite"/>
    </source>
</evidence>
<dbReference type="PROSITE" id="PS50181">
    <property type="entry name" value="FBOX"/>
    <property type="match status" value="1"/>
</dbReference>
<dbReference type="AlphaFoldDB" id="K3Y2S2"/>
<gene>
    <name evidence="3" type="ORF">SETIT_4G146600v2</name>
</gene>
<dbReference type="EMBL" id="AGNK02002428">
    <property type="status" value="NOT_ANNOTATED_CDS"/>
    <property type="molecule type" value="Genomic_DNA"/>
</dbReference>
<reference evidence="4" key="3">
    <citation type="submission" date="2018-08" db="UniProtKB">
        <authorList>
            <consortium name="EnsemblPlants"/>
        </authorList>
    </citation>
    <scope>IDENTIFICATION</scope>
    <source>
        <strain evidence="4">Yugu1</strain>
    </source>
</reference>
<dbReference type="EnsemblPlants" id="KQL10550">
    <property type="protein sequence ID" value="KQL10550"/>
    <property type="gene ID" value="SETIT_008502mg"/>
</dbReference>
<dbReference type="InterPro" id="IPR036047">
    <property type="entry name" value="F-box-like_dom_sf"/>
</dbReference>
<feature type="domain" description="F-box" evidence="2">
    <location>
        <begin position="97"/>
        <end position="137"/>
    </location>
</feature>
<dbReference type="Proteomes" id="UP000004995">
    <property type="component" value="Unassembled WGS sequence"/>
</dbReference>
<name>K3Y2S2_SETIT</name>
<keyword evidence="5" id="KW-1185">Reference proteome</keyword>
<dbReference type="SUPFAM" id="SSF81383">
    <property type="entry name" value="F-box domain"/>
    <property type="match status" value="1"/>
</dbReference>
<accession>K3Y2S2</accession>
<proteinExistence type="predicted"/>
<evidence type="ECO:0000259" key="2">
    <source>
        <dbReference type="PROSITE" id="PS50181"/>
    </source>
</evidence>
<dbReference type="EMBL" id="CM003531">
    <property type="protein sequence ID" value="RCV21530.1"/>
    <property type="molecule type" value="Genomic_DNA"/>
</dbReference>
<dbReference type="OrthoDB" id="641102at2759"/>
<sequence>MSERDHRRSAPQPQVDVTKSLAAPLTAGDHGAPAAHGRQYERDAGPPEPFGVDPADAMEIAEAMELFFLYDAIPDPPVSTAAPLIYAVAVRPPYDGIDRISHLPDEVLRNVISWLPTNDAARTAALASHCAASVQKN</sequence>
<dbReference type="Pfam" id="PF00646">
    <property type="entry name" value="F-box"/>
    <property type="match status" value="1"/>
</dbReference>
<dbReference type="InterPro" id="IPR001810">
    <property type="entry name" value="F-box_dom"/>
</dbReference>
<feature type="region of interest" description="Disordered" evidence="1">
    <location>
        <begin position="1"/>
        <end position="54"/>
    </location>
</feature>
<protein>
    <recommendedName>
        <fullName evidence="2">F-box domain-containing protein</fullName>
    </recommendedName>
</protein>
<reference evidence="3" key="2">
    <citation type="submission" date="2015-07" db="EMBL/GenBank/DDBJ databases">
        <authorList>
            <person name="Noorani M."/>
        </authorList>
    </citation>
    <scope>NUCLEOTIDE SEQUENCE</scope>
    <source>
        <strain evidence="3">Yugu1</strain>
    </source>
</reference>
<reference evidence="3 5" key="1">
    <citation type="journal article" date="2012" name="Nat. Biotechnol.">
        <title>Reference genome sequence of the model plant Setaria.</title>
        <authorList>
            <person name="Bennetzen J.L."/>
            <person name="Schmutz J."/>
            <person name="Wang H."/>
            <person name="Percifield R."/>
            <person name="Hawkins J."/>
            <person name="Pontaroli A.C."/>
            <person name="Estep M."/>
            <person name="Feng L."/>
            <person name="Vaughn J.N."/>
            <person name="Grimwood J."/>
            <person name="Jenkins J."/>
            <person name="Barry K."/>
            <person name="Lindquist E."/>
            <person name="Hellsten U."/>
            <person name="Deshpande S."/>
            <person name="Wang X."/>
            <person name="Wu X."/>
            <person name="Mitros T."/>
            <person name="Triplett J."/>
            <person name="Yang X."/>
            <person name="Ye C.Y."/>
            <person name="Mauro-Herrera M."/>
            <person name="Wang L."/>
            <person name="Li P."/>
            <person name="Sharma M."/>
            <person name="Sharma R."/>
            <person name="Ronald P.C."/>
            <person name="Panaud O."/>
            <person name="Kellogg E.A."/>
            <person name="Brutnell T.P."/>
            <person name="Doust A.N."/>
            <person name="Tuskan G.A."/>
            <person name="Rokhsar D."/>
            <person name="Devos K.M."/>
        </authorList>
    </citation>
    <scope>NUCLEOTIDE SEQUENCE [LARGE SCALE GENOMIC DNA]</scope>
    <source>
        <strain evidence="5">cv. Yugu1</strain>
        <strain evidence="3">Yugu1</strain>
    </source>
</reference>
<evidence type="ECO:0000313" key="5">
    <source>
        <dbReference type="Proteomes" id="UP000004995"/>
    </source>
</evidence>
<evidence type="ECO:0000313" key="4">
    <source>
        <dbReference type="EnsemblPlants" id="KQL10550"/>
    </source>
</evidence>
<dbReference type="Gramene" id="KQL10550">
    <property type="protein sequence ID" value="KQL10550"/>
    <property type="gene ID" value="SETIT_008502mg"/>
</dbReference>